<dbReference type="Pfam" id="PF01973">
    <property type="entry name" value="MptE-like"/>
    <property type="match status" value="1"/>
</dbReference>
<name>A0A316DD88_9BACL</name>
<evidence type="ECO:0000259" key="1">
    <source>
        <dbReference type="Pfam" id="PF01973"/>
    </source>
</evidence>
<evidence type="ECO:0000313" key="2">
    <source>
        <dbReference type="EMBL" id="PWK16181.1"/>
    </source>
</evidence>
<sequence length="664" mass="76390">MNLFEKNRQYLSEYNAPMFIEMEMEAASTADLEVLHVQDELIFKLTDDNGNEFYSASLYDPSAEADVFLDGVNFDNTGYIVMGLNSSAVIRKIYERKTETAWVFVIERDLNKIKKFLEEVDLSDCLGDKLERLVFFYGPSTSIKMNLTSFLYSLVGFYFLQTELLRTFPTFRQDKEYYGDLFEFLLEQIKLHVSNIGNSLEDTLLGVTNEFKNLKHILGNKQLKQFKDKYKGVPIICVASGPSLDKQLPLLRQAKGKSLIICAESAFRVLMKNGITPDIVCILERGTPSYEISLKGIEIPEETAFFGLSLVDSRIFEVWPKYKVPCFKQNVGNSRFLNEALGNFGELYTGSSVAHMNLSLAHYLGGSPIVLIGQDLAYSEDGNTHSKDTLYQDADAVEKELGPDRFKSIQDVFKAENEYNKTYYLDGYYGGQVKSRGLWRQFLRWMEHLVASTQAEVINATEGGVYIQGTVNMPFQEVLDTYCQDQLAPIGELFESLPDLEFDTHYYLERVYNRIYKHNQSLDGLKRFAEENQEMLMKLSQEVAAGNTEYLETKVSRVLRNTENLIKWSLEDEHFTFYFRPLIANLHVKTNPISRLTSLERLHEILKHQSYFMARMIDGAAEMIQTYEEEFEATILDLGYTLDEFELDEDSEAHEEEAHTEYMG</sequence>
<protein>
    <recommendedName>
        <fullName evidence="1">6-hydroxymethylpterin diphosphokinase MptE-like domain-containing protein</fullName>
    </recommendedName>
</protein>
<dbReference type="EMBL" id="QGGL01000001">
    <property type="protein sequence ID" value="PWK16181.1"/>
    <property type="molecule type" value="Genomic_DNA"/>
</dbReference>
<dbReference type="PANTHER" id="PTHR41786:SF1">
    <property type="entry name" value="6-HYDROXYMETHYLPTERIN DIPHOSPHOKINASE MPTE-LIKE DOMAIN-CONTAINING PROTEIN"/>
    <property type="match status" value="1"/>
</dbReference>
<dbReference type="RefSeq" id="WP_109685055.1">
    <property type="nucleotide sequence ID" value="NZ_QGGL01000001.1"/>
</dbReference>
<dbReference type="AlphaFoldDB" id="A0A316DD88"/>
<dbReference type="Proteomes" id="UP000245634">
    <property type="component" value="Unassembled WGS sequence"/>
</dbReference>
<keyword evidence="3" id="KW-1185">Reference proteome</keyword>
<dbReference type="OrthoDB" id="5291305at2"/>
<dbReference type="InterPro" id="IPR002826">
    <property type="entry name" value="MptE-like"/>
</dbReference>
<proteinExistence type="predicted"/>
<organism evidence="2 3">
    <name type="scientific">Tumebacillus permanentifrigoris</name>
    <dbReference type="NCBI Taxonomy" id="378543"/>
    <lineage>
        <taxon>Bacteria</taxon>
        <taxon>Bacillati</taxon>
        <taxon>Bacillota</taxon>
        <taxon>Bacilli</taxon>
        <taxon>Bacillales</taxon>
        <taxon>Alicyclobacillaceae</taxon>
        <taxon>Tumebacillus</taxon>
    </lineage>
</organism>
<gene>
    <name evidence="2" type="ORF">C7459_10142</name>
</gene>
<comment type="caution">
    <text evidence="2">The sequence shown here is derived from an EMBL/GenBank/DDBJ whole genome shotgun (WGS) entry which is preliminary data.</text>
</comment>
<reference evidence="2 3" key="1">
    <citation type="submission" date="2018-05" db="EMBL/GenBank/DDBJ databases">
        <title>Genomic Encyclopedia of Type Strains, Phase IV (KMG-IV): sequencing the most valuable type-strain genomes for metagenomic binning, comparative biology and taxonomic classification.</title>
        <authorList>
            <person name="Goeker M."/>
        </authorList>
    </citation>
    <scope>NUCLEOTIDE SEQUENCE [LARGE SCALE GENOMIC DNA]</scope>
    <source>
        <strain evidence="2 3">DSM 18773</strain>
    </source>
</reference>
<feature type="domain" description="6-hydroxymethylpterin diphosphokinase MptE-like" evidence="1">
    <location>
        <begin position="209"/>
        <end position="380"/>
    </location>
</feature>
<dbReference type="PANTHER" id="PTHR41786">
    <property type="entry name" value="MOTILITY ACCESSORY FACTOR MAF"/>
    <property type="match status" value="1"/>
</dbReference>
<evidence type="ECO:0000313" key="3">
    <source>
        <dbReference type="Proteomes" id="UP000245634"/>
    </source>
</evidence>
<accession>A0A316DD88</accession>